<dbReference type="AlphaFoldDB" id="A0A4Y2UTT0"/>
<dbReference type="PANTHER" id="PTHR46599:SF3">
    <property type="entry name" value="PIGGYBAC TRANSPOSABLE ELEMENT-DERIVED PROTEIN 4"/>
    <property type="match status" value="1"/>
</dbReference>
<comment type="caution">
    <text evidence="4">The sequence shown here is derived from an EMBL/GenBank/DDBJ whole genome shotgun (WGS) entry which is preliminary data.</text>
</comment>
<evidence type="ECO:0000256" key="2">
    <source>
        <dbReference type="SAM" id="Phobius"/>
    </source>
</evidence>
<protein>
    <submittedName>
        <fullName evidence="4">PiggyBac transposable element-derived protein 4</fullName>
    </submittedName>
</protein>
<feature type="region of interest" description="Disordered" evidence="1">
    <location>
        <begin position="287"/>
        <end position="309"/>
    </location>
</feature>
<keyword evidence="5" id="KW-1185">Reference proteome</keyword>
<sequence>MDDIRNRFLKHFKPPRELLVNEAFIKNKVSMGILQYMPLKPSRSGLKIWTLSSPGYVFNFDLYTGKKAKIERSKNGLGHDVVNRLLMPIESKGHHIYLDRFFSSVPLIIDIYKSGNRACGSIRIDRKYMPKELKTLKLKVFGDYRHFQCVQCPDLLCCVWCDNEQHCVLSTNSKMELVEVKMRQGSHIVAVECPSIIDKYNTNMGCVERSLQTRNYCNRLSRASKWWRYLFWFLFDSCLNNAFIVYALTNMPRNKSPKRLLHFKLDVIDEILNCMVVNSLRNRSLNLRSSTSEPPSTPDSNPAASSTLTHQKVKIKGRKQTCKRCTKLKRKTAANYYVQSSYMCNTCQICLCVSCFGVYHSENQ</sequence>
<dbReference type="OrthoDB" id="6514910at2759"/>
<dbReference type="InterPro" id="IPR029526">
    <property type="entry name" value="PGBD"/>
</dbReference>
<evidence type="ECO:0000259" key="3">
    <source>
        <dbReference type="Pfam" id="PF13843"/>
    </source>
</evidence>
<reference evidence="4 5" key="1">
    <citation type="journal article" date="2019" name="Sci. Rep.">
        <title>Orb-weaving spider Araneus ventricosus genome elucidates the spidroin gene catalogue.</title>
        <authorList>
            <person name="Kono N."/>
            <person name="Nakamura H."/>
            <person name="Ohtoshi R."/>
            <person name="Moran D.A.P."/>
            <person name="Shinohara A."/>
            <person name="Yoshida Y."/>
            <person name="Fujiwara M."/>
            <person name="Mori M."/>
            <person name="Tomita M."/>
            <person name="Arakawa K."/>
        </authorList>
    </citation>
    <scope>NUCLEOTIDE SEQUENCE [LARGE SCALE GENOMIC DNA]</scope>
</reference>
<proteinExistence type="predicted"/>
<feature type="non-terminal residue" evidence="4">
    <location>
        <position position="364"/>
    </location>
</feature>
<dbReference type="EMBL" id="BGPR01039169">
    <property type="protein sequence ID" value="GBO15106.1"/>
    <property type="molecule type" value="Genomic_DNA"/>
</dbReference>
<name>A0A4Y2UTT0_ARAVE</name>
<dbReference type="PANTHER" id="PTHR46599">
    <property type="entry name" value="PIGGYBAC TRANSPOSABLE ELEMENT-DERIVED PROTEIN 4"/>
    <property type="match status" value="1"/>
</dbReference>
<evidence type="ECO:0000313" key="5">
    <source>
        <dbReference type="Proteomes" id="UP000499080"/>
    </source>
</evidence>
<evidence type="ECO:0000256" key="1">
    <source>
        <dbReference type="SAM" id="MobiDB-lite"/>
    </source>
</evidence>
<gene>
    <name evidence="4" type="primary">PGBD4_274</name>
    <name evidence="4" type="ORF">AVEN_242821_1</name>
</gene>
<keyword evidence="2" id="KW-0812">Transmembrane</keyword>
<feature type="domain" description="PiggyBac transposable element-derived protein" evidence="3">
    <location>
        <begin position="1"/>
        <end position="243"/>
    </location>
</feature>
<accession>A0A4Y2UTT0</accession>
<dbReference type="Proteomes" id="UP000499080">
    <property type="component" value="Unassembled WGS sequence"/>
</dbReference>
<evidence type="ECO:0000313" key="4">
    <source>
        <dbReference type="EMBL" id="GBO15106.1"/>
    </source>
</evidence>
<feature type="compositionally biased region" description="Low complexity" evidence="1">
    <location>
        <begin position="287"/>
        <end position="302"/>
    </location>
</feature>
<feature type="transmembrane region" description="Helical" evidence="2">
    <location>
        <begin position="226"/>
        <end position="249"/>
    </location>
</feature>
<dbReference type="Pfam" id="PF13843">
    <property type="entry name" value="DDE_Tnp_1_7"/>
    <property type="match status" value="1"/>
</dbReference>
<keyword evidence="2" id="KW-0472">Membrane</keyword>
<organism evidence="4 5">
    <name type="scientific">Araneus ventricosus</name>
    <name type="common">Orbweaver spider</name>
    <name type="synonym">Epeira ventricosa</name>
    <dbReference type="NCBI Taxonomy" id="182803"/>
    <lineage>
        <taxon>Eukaryota</taxon>
        <taxon>Metazoa</taxon>
        <taxon>Ecdysozoa</taxon>
        <taxon>Arthropoda</taxon>
        <taxon>Chelicerata</taxon>
        <taxon>Arachnida</taxon>
        <taxon>Araneae</taxon>
        <taxon>Araneomorphae</taxon>
        <taxon>Entelegynae</taxon>
        <taxon>Araneoidea</taxon>
        <taxon>Araneidae</taxon>
        <taxon>Araneus</taxon>
    </lineage>
</organism>
<keyword evidence="2" id="KW-1133">Transmembrane helix</keyword>